<dbReference type="InterPro" id="IPR000845">
    <property type="entry name" value="Nucleoside_phosphorylase_d"/>
</dbReference>
<accession>A0A366F9P4</accession>
<dbReference type="GO" id="GO:0004850">
    <property type="term" value="F:uridine phosphorylase activity"/>
    <property type="evidence" value="ECO:0007669"/>
    <property type="project" value="UniProtKB-EC"/>
</dbReference>
<dbReference type="AlphaFoldDB" id="A0A366F9P4"/>
<dbReference type="EMBL" id="QNRK01000016">
    <property type="protein sequence ID" value="RBP11383.1"/>
    <property type="molecule type" value="Genomic_DNA"/>
</dbReference>
<evidence type="ECO:0000256" key="2">
    <source>
        <dbReference type="ARBA" id="ARBA00021980"/>
    </source>
</evidence>
<gene>
    <name evidence="5" type="ORF">DFR50_11677</name>
</gene>
<evidence type="ECO:0000313" key="6">
    <source>
        <dbReference type="Proteomes" id="UP000253529"/>
    </source>
</evidence>
<evidence type="ECO:0000256" key="3">
    <source>
        <dbReference type="ARBA" id="ARBA00048447"/>
    </source>
</evidence>
<dbReference type="GO" id="GO:0009116">
    <property type="term" value="P:nucleoside metabolic process"/>
    <property type="evidence" value="ECO:0007669"/>
    <property type="project" value="InterPro"/>
</dbReference>
<dbReference type="PANTHER" id="PTHR43691">
    <property type="entry name" value="URIDINE PHOSPHORYLASE"/>
    <property type="match status" value="1"/>
</dbReference>
<dbReference type="OrthoDB" id="9782889at2"/>
<proteinExistence type="predicted"/>
<organism evidence="5 6">
    <name type="scientific">Roseiarcus fermentans</name>
    <dbReference type="NCBI Taxonomy" id="1473586"/>
    <lineage>
        <taxon>Bacteria</taxon>
        <taxon>Pseudomonadati</taxon>
        <taxon>Pseudomonadota</taxon>
        <taxon>Alphaproteobacteria</taxon>
        <taxon>Hyphomicrobiales</taxon>
        <taxon>Roseiarcaceae</taxon>
        <taxon>Roseiarcus</taxon>
    </lineage>
</organism>
<comment type="caution">
    <text evidence="5">The sequence shown here is derived from an EMBL/GenBank/DDBJ whole genome shotgun (WGS) entry which is preliminary data.</text>
</comment>
<dbReference type="PANTHER" id="PTHR43691:SF11">
    <property type="entry name" value="FI09636P-RELATED"/>
    <property type="match status" value="1"/>
</dbReference>
<keyword evidence="6" id="KW-1185">Reference proteome</keyword>
<dbReference type="EC" id="2.4.2.3" evidence="1"/>
<name>A0A366F9P4_9HYPH</name>
<dbReference type="SUPFAM" id="SSF53167">
    <property type="entry name" value="Purine and uridine phosphorylases"/>
    <property type="match status" value="1"/>
</dbReference>
<dbReference type="RefSeq" id="WP_113890169.1">
    <property type="nucleotide sequence ID" value="NZ_QNRK01000016.1"/>
</dbReference>
<evidence type="ECO:0000256" key="1">
    <source>
        <dbReference type="ARBA" id="ARBA00011888"/>
    </source>
</evidence>
<feature type="domain" description="Nucleoside phosphorylase" evidence="4">
    <location>
        <begin position="19"/>
        <end position="213"/>
    </location>
</feature>
<dbReference type="GO" id="GO:0005829">
    <property type="term" value="C:cytosol"/>
    <property type="evidence" value="ECO:0007669"/>
    <property type="project" value="TreeGrafter"/>
</dbReference>
<dbReference type="CDD" id="cd17767">
    <property type="entry name" value="UP_EcUdp-like"/>
    <property type="match status" value="1"/>
</dbReference>
<comment type="catalytic activity">
    <reaction evidence="3">
        <text>uridine + phosphate = alpha-D-ribose 1-phosphate + uracil</text>
        <dbReference type="Rhea" id="RHEA:24388"/>
        <dbReference type="ChEBI" id="CHEBI:16704"/>
        <dbReference type="ChEBI" id="CHEBI:17568"/>
        <dbReference type="ChEBI" id="CHEBI:43474"/>
        <dbReference type="ChEBI" id="CHEBI:57720"/>
        <dbReference type="EC" id="2.4.2.3"/>
    </reaction>
</comment>
<sequence length="245" mass="25693">MTETAWYIGCAKEDVGESALLTGDRARIDRIAAHLKEPRILAENRGLRTVTGLRGGMRVTATAFGMGGPIAAIVLHELFDLGVRRFIRVGTAMAMPPAGLGDMLLADGALAHDGTSRTYAPAGYPAVADFDLGAALRAALVKRALPWRAGLFGTYDGFYTESFALSAGEAVVIDKVREEVRRLGLIATDMETATLLTAGRVLGARVASLCLGTVDGLSQAKLDADALAAREADMFEIALDALAAG</sequence>
<dbReference type="InterPro" id="IPR035994">
    <property type="entry name" value="Nucleoside_phosphorylase_sf"/>
</dbReference>
<protein>
    <recommendedName>
        <fullName evidence="2">Uridine phosphorylase</fullName>
        <ecNumber evidence="1">2.4.2.3</ecNumber>
    </recommendedName>
</protein>
<reference evidence="5 6" key="1">
    <citation type="submission" date="2018-06" db="EMBL/GenBank/DDBJ databases">
        <title>Genomic Encyclopedia of Type Strains, Phase IV (KMG-IV): sequencing the most valuable type-strain genomes for metagenomic binning, comparative biology and taxonomic classification.</title>
        <authorList>
            <person name="Goeker M."/>
        </authorList>
    </citation>
    <scope>NUCLEOTIDE SEQUENCE [LARGE SCALE GENOMIC DNA]</scope>
    <source>
        <strain evidence="5 6">DSM 24875</strain>
    </source>
</reference>
<dbReference type="Pfam" id="PF01048">
    <property type="entry name" value="PNP_UDP_1"/>
    <property type="match status" value="1"/>
</dbReference>
<dbReference type="Proteomes" id="UP000253529">
    <property type="component" value="Unassembled WGS sequence"/>
</dbReference>
<dbReference type="Gene3D" id="3.40.50.1580">
    <property type="entry name" value="Nucleoside phosphorylase domain"/>
    <property type="match status" value="1"/>
</dbReference>
<evidence type="ECO:0000313" key="5">
    <source>
        <dbReference type="EMBL" id="RBP11383.1"/>
    </source>
</evidence>
<evidence type="ECO:0000259" key="4">
    <source>
        <dbReference type="Pfam" id="PF01048"/>
    </source>
</evidence>